<feature type="compositionally biased region" description="Acidic residues" evidence="2">
    <location>
        <begin position="132"/>
        <end position="143"/>
    </location>
</feature>
<name>A0AAD9S4T7_PHOAM</name>
<sequence length="846" mass="93592">MDDQDPEGGSPPILPDEGGEEGTSKASAPEVGPSESPMFVDQESDEDAPSESDTPDRASPLRESPMFVEQEPGGTNSPENDDTASPEPVEQGQEEAQAEPEQPEVADSPEGEPAPGQGEGDEDIDGSGPAEVEYEDNSSDDPDACTRACQAQARNAARRLRIANKRVEAKDRIIDDLRDKLAAAKKEIKELKNELKEFQGPADPLPKPTWKQLLRKCLANDGSYYDAWTSSYRALNMSINAEMVHPQIRFIGKDIDANSLSRHNSPDDLASVSSGEEIYSAMPPLPDSILYKILTELLTMDGLVHCFSRLDPHCQPESFPTERQLTRQLRKVATGIRGRFFISKEDRVSISLSHDTEDPGTVLAALCVSRKFAWYGIHIFYGVNSFSFSSFGEMDRFATGSGPARWSRSRKRLNRRTMPLAWFCETASLKTLCIHISESRKSVIRRPYEPESQKLYMKGKTAGQPNWRMTRSLRNCMGMDYIYQLRGLYWVRFYDLDKENADPRRSRAKIRDKSFKLDVERVATQEKVPARAENSRLENLDRLFPDADSWTPSQEDFDRIRPIYNEDTGYDNRCNDLDIDATSSQDTIGRRTPSDLDSGGSDDDNDSGPALHTPPRPSRRRRTFTPAPGPADFEEAGGIEDEGNEFEDGDSEDDENESVTTEDPEHLPLPKAQSEGGLVSHLSSDIVGARRQIIEIEDDDDLQEIPEPTPAPTSARLASRLSLFVTPGSGTSGTPDPRRRSTSGLPGRGESSATAIDLTNEDSDDEAEVIDDAYLKFEESGSPGPNDEGLEEVGDGSPAGRLNPGSKRARLRSPVSEGGGKRQKSNEHRNGSSPWSEPQWGFPEEA</sequence>
<evidence type="ECO:0000256" key="1">
    <source>
        <dbReference type="SAM" id="Coils"/>
    </source>
</evidence>
<feature type="compositionally biased region" description="Acidic residues" evidence="2">
    <location>
        <begin position="632"/>
        <end position="662"/>
    </location>
</feature>
<feature type="region of interest" description="Disordered" evidence="2">
    <location>
        <begin position="695"/>
        <end position="846"/>
    </location>
</feature>
<proteinExistence type="predicted"/>
<feature type="compositionally biased region" description="Acidic residues" evidence="2">
    <location>
        <begin position="695"/>
        <end position="704"/>
    </location>
</feature>
<organism evidence="3 4">
    <name type="scientific">Phomopsis amygdali</name>
    <name type="common">Fusicoccum amygdali</name>
    <dbReference type="NCBI Taxonomy" id="1214568"/>
    <lineage>
        <taxon>Eukaryota</taxon>
        <taxon>Fungi</taxon>
        <taxon>Dikarya</taxon>
        <taxon>Ascomycota</taxon>
        <taxon>Pezizomycotina</taxon>
        <taxon>Sordariomycetes</taxon>
        <taxon>Sordariomycetidae</taxon>
        <taxon>Diaporthales</taxon>
        <taxon>Diaporthaceae</taxon>
        <taxon>Diaporthe</taxon>
    </lineage>
</organism>
<evidence type="ECO:0000256" key="2">
    <source>
        <dbReference type="SAM" id="MobiDB-lite"/>
    </source>
</evidence>
<dbReference type="AlphaFoldDB" id="A0AAD9S4T7"/>
<evidence type="ECO:0000313" key="4">
    <source>
        <dbReference type="Proteomes" id="UP001265746"/>
    </source>
</evidence>
<accession>A0AAD9S4T7</accession>
<protein>
    <submittedName>
        <fullName evidence="3">Uncharacterized protein</fullName>
    </submittedName>
</protein>
<reference evidence="3" key="1">
    <citation type="submission" date="2023-06" db="EMBL/GenBank/DDBJ databases">
        <authorList>
            <person name="Noh H."/>
        </authorList>
    </citation>
    <scope>NUCLEOTIDE SEQUENCE</scope>
    <source>
        <strain evidence="3">DUCC20226</strain>
    </source>
</reference>
<dbReference type="Proteomes" id="UP001265746">
    <property type="component" value="Unassembled WGS sequence"/>
</dbReference>
<comment type="caution">
    <text evidence="3">The sequence shown here is derived from an EMBL/GenBank/DDBJ whole genome shotgun (WGS) entry which is preliminary data.</text>
</comment>
<feature type="region of interest" description="Disordered" evidence="2">
    <location>
        <begin position="568"/>
        <end position="679"/>
    </location>
</feature>
<feature type="compositionally biased region" description="Acidic residues" evidence="2">
    <location>
        <begin position="92"/>
        <end position="110"/>
    </location>
</feature>
<gene>
    <name evidence="3" type="ORF">N8I77_011141</name>
</gene>
<keyword evidence="4" id="KW-1185">Reference proteome</keyword>
<feature type="coiled-coil region" evidence="1">
    <location>
        <begin position="150"/>
        <end position="201"/>
    </location>
</feature>
<dbReference type="EMBL" id="JAUJFL010000007">
    <property type="protein sequence ID" value="KAK2599383.1"/>
    <property type="molecule type" value="Genomic_DNA"/>
</dbReference>
<feature type="compositionally biased region" description="Acidic residues" evidence="2">
    <location>
        <begin position="759"/>
        <end position="771"/>
    </location>
</feature>
<keyword evidence="1" id="KW-0175">Coiled coil</keyword>
<evidence type="ECO:0000313" key="3">
    <source>
        <dbReference type="EMBL" id="KAK2599383.1"/>
    </source>
</evidence>
<feature type="region of interest" description="Disordered" evidence="2">
    <location>
        <begin position="1"/>
        <end position="145"/>
    </location>
</feature>